<dbReference type="InterPro" id="IPR009057">
    <property type="entry name" value="Homeodomain-like_sf"/>
</dbReference>
<gene>
    <name evidence="4" type="ORF">OLMES_1696</name>
</gene>
<name>A0A1Y0I5T6_9GAMM</name>
<evidence type="ECO:0000256" key="1">
    <source>
        <dbReference type="ARBA" id="ARBA00023125"/>
    </source>
</evidence>
<feature type="DNA-binding region" description="H-T-H motif" evidence="2">
    <location>
        <begin position="36"/>
        <end position="55"/>
    </location>
</feature>
<dbReference type="SUPFAM" id="SSF46689">
    <property type="entry name" value="Homeodomain-like"/>
    <property type="match status" value="1"/>
</dbReference>
<dbReference type="GO" id="GO:0003677">
    <property type="term" value="F:DNA binding"/>
    <property type="evidence" value="ECO:0007669"/>
    <property type="project" value="UniProtKB-UniRule"/>
</dbReference>
<protein>
    <submittedName>
        <fullName evidence="4">TetR family transcriptional regulator</fullName>
    </submittedName>
</protein>
<dbReference type="OrthoDB" id="8617654at2"/>
<dbReference type="RefSeq" id="WP_087460839.1">
    <property type="nucleotide sequence ID" value="NZ_CP021425.1"/>
</dbReference>
<dbReference type="Pfam" id="PF00440">
    <property type="entry name" value="TetR_N"/>
    <property type="match status" value="1"/>
</dbReference>
<accession>A0A1Y0I5T6</accession>
<dbReference type="PANTHER" id="PTHR47752:SF1">
    <property type="entry name" value="HTH-TYPE TRANSCRIPTIONAL REPRESSOR FABR"/>
    <property type="match status" value="1"/>
</dbReference>
<dbReference type="EMBL" id="CP021425">
    <property type="protein sequence ID" value="ARU55771.1"/>
    <property type="molecule type" value="Genomic_DNA"/>
</dbReference>
<evidence type="ECO:0000256" key="2">
    <source>
        <dbReference type="PROSITE-ProRule" id="PRU00335"/>
    </source>
</evidence>
<keyword evidence="5" id="KW-1185">Reference proteome</keyword>
<feature type="domain" description="HTH tetR-type" evidence="3">
    <location>
        <begin position="12"/>
        <end position="73"/>
    </location>
</feature>
<dbReference type="Gene3D" id="1.10.357.10">
    <property type="entry name" value="Tetracycline Repressor, domain 2"/>
    <property type="match status" value="1"/>
</dbReference>
<dbReference type="Gene3D" id="1.10.10.60">
    <property type="entry name" value="Homeodomain-like"/>
    <property type="match status" value="1"/>
</dbReference>
<dbReference type="Proteomes" id="UP000196027">
    <property type="component" value="Chromosome"/>
</dbReference>
<evidence type="ECO:0000259" key="3">
    <source>
        <dbReference type="PROSITE" id="PS50977"/>
    </source>
</evidence>
<keyword evidence="1 2" id="KW-0238">DNA-binding</keyword>
<dbReference type="InterPro" id="IPR050692">
    <property type="entry name" value="HTH_transcr_repressor_FabR"/>
</dbReference>
<dbReference type="PROSITE" id="PS50977">
    <property type="entry name" value="HTH_TETR_2"/>
    <property type="match status" value="1"/>
</dbReference>
<dbReference type="PANTHER" id="PTHR47752">
    <property type="entry name" value="HTH-TYPE TRANSCRIPTIONAL REPRESSOR FABR"/>
    <property type="match status" value="1"/>
</dbReference>
<reference evidence="4 5" key="1">
    <citation type="submission" date="2017-05" db="EMBL/GenBank/DDBJ databases">
        <title>Genomic insights into alkan degradation activity of Oleiphilus messinensis.</title>
        <authorList>
            <person name="Kozyavkin S.A."/>
            <person name="Slesarev A.I."/>
            <person name="Golyshin P.N."/>
            <person name="Korzhenkov A."/>
            <person name="Golyshina O.N."/>
            <person name="Toshchakov S.V."/>
        </authorList>
    </citation>
    <scope>NUCLEOTIDE SEQUENCE [LARGE SCALE GENOMIC DNA]</scope>
    <source>
        <strain evidence="4 5">ME102</strain>
    </source>
</reference>
<evidence type="ECO:0000313" key="4">
    <source>
        <dbReference type="EMBL" id="ARU55771.1"/>
    </source>
</evidence>
<dbReference type="KEGG" id="ome:OLMES_1696"/>
<proteinExistence type="predicted"/>
<dbReference type="AlphaFoldDB" id="A0A1Y0I5T6"/>
<organism evidence="4 5">
    <name type="scientific">Oleiphilus messinensis</name>
    <dbReference type="NCBI Taxonomy" id="141451"/>
    <lineage>
        <taxon>Bacteria</taxon>
        <taxon>Pseudomonadati</taxon>
        <taxon>Pseudomonadota</taxon>
        <taxon>Gammaproteobacteria</taxon>
        <taxon>Oceanospirillales</taxon>
        <taxon>Oleiphilaceae</taxon>
        <taxon>Oleiphilus</taxon>
    </lineage>
</organism>
<evidence type="ECO:0000313" key="5">
    <source>
        <dbReference type="Proteomes" id="UP000196027"/>
    </source>
</evidence>
<dbReference type="InterPro" id="IPR001647">
    <property type="entry name" value="HTH_TetR"/>
</dbReference>
<sequence>MAVVKSTRAPRVSGKNRLINAALKLSMQTRSIRALGLRELAREAGLNPNTFYRHFRDLDELGVSIIGTLVEQIRQPLRDLRREAAGSVLGDDYDPGAADPMKATLRAQQVNRETIRLVFEFALQNEAAFLMGVQELHGASPVLRRALRAVMADFADDMVQDIKDLKLMVPLDEKRMHQLSEIVIRNIFQLSLEYIEFPEQRRAICQQAEYMVLSLLSGAMILNRMGPDLFP</sequence>